<dbReference type="AlphaFoldDB" id="A0A6A6HUX1"/>
<dbReference type="Pfam" id="PF01636">
    <property type="entry name" value="APH"/>
    <property type="match status" value="1"/>
</dbReference>
<evidence type="ECO:0000259" key="1">
    <source>
        <dbReference type="Pfam" id="PF01636"/>
    </source>
</evidence>
<name>A0A6A6HUX1_9PLEO</name>
<dbReference type="RefSeq" id="XP_033676357.1">
    <property type="nucleotide sequence ID" value="XM_033830446.1"/>
</dbReference>
<dbReference type="PANTHER" id="PTHR21310:SF15">
    <property type="entry name" value="AMINOGLYCOSIDE PHOSPHOTRANSFERASE DOMAIN-CONTAINING PROTEIN"/>
    <property type="match status" value="1"/>
</dbReference>
<dbReference type="GeneID" id="54583776"/>
<dbReference type="SUPFAM" id="SSF56112">
    <property type="entry name" value="Protein kinase-like (PK-like)"/>
    <property type="match status" value="1"/>
</dbReference>
<dbReference type="PANTHER" id="PTHR21310">
    <property type="entry name" value="AMINOGLYCOSIDE PHOSPHOTRANSFERASE-RELATED-RELATED"/>
    <property type="match status" value="1"/>
</dbReference>
<feature type="domain" description="Aminoglycoside phosphotransferase" evidence="1">
    <location>
        <begin position="38"/>
        <end position="210"/>
    </location>
</feature>
<sequence length="241" mass="27218">MPQQQPKPQTRRTFTQRTFTKAIAARPFYNIYGVDTSKKWASQRIINEATALDFIRNNTTIPVPRILETGESADGTYLTVERAPGIQLDLVGAQCHRLHSRTYGPHEHQSEKCEACQNIANSVAATFIENTMLPQLAALRSDVSGLNGVVIPPPWVTEVDRRPEWKTKVSKRQDFVFSHGDLGPQNLLFDPAAMKISSVVDWENAGFEPAEFLDLWAVDTNSYYDIYRNKDLLARLIALLE</sequence>
<gene>
    <name evidence="2" type="ORF">BU26DRAFT_525190</name>
</gene>
<dbReference type="EMBL" id="ML987212">
    <property type="protein sequence ID" value="KAF2241353.1"/>
    <property type="molecule type" value="Genomic_DNA"/>
</dbReference>
<protein>
    <recommendedName>
        <fullName evidence="1">Aminoglycoside phosphotransferase domain-containing protein</fullName>
    </recommendedName>
</protein>
<dbReference type="InterPro" id="IPR051678">
    <property type="entry name" value="AGP_Transferase"/>
</dbReference>
<dbReference type="Gene3D" id="3.90.1200.10">
    <property type="match status" value="1"/>
</dbReference>
<dbReference type="InterPro" id="IPR011009">
    <property type="entry name" value="Kinase-like_dom_sf"/>
</dbReference>
<reference evidence="2" key="1">
    <citation type="journal article" date="2020" name="Stud. Mycol.">
        <title>101 Dothideomycetes genomes: a test case for predicting lifestyles and emergence of pathogens.</title>
        <authorList>
            <person name="Haridas S."/>
            <person name="Albert R."/>
            <person name="Binder M."/>
            <person name="Bloem J."/>
            <person name="Labutti K."/>
            <person name="Salamov A."/>
            <person name="Andreopoulos B."/>
            <person name="Baker S."/>
            <person name="Barry K."/>
            <person name="Bills G."/>
            <person name="Bluhm B."/>
            <person name="Cannon C."/>
            <person name="Castanera R."/>
            <person name="Culley D."/>
            <person name="Daum C."/>
            <person name="Ezra D."/>
            <person name="Gonzalez J."/>
            <person name="Henrissat B."/>
            <person name="Kuo A."/>
            <person name="Liang C."/>
            <person name="Lipzen A."/>
            <person name="Lutzoni F."/>
            <person name="Magnuson J."/>
            <person name="Mondo S."/>
            <person name="Nolan M."/>
            <person name="Ohm R."/>
            <person name="Pangilinan J."/>
            <person name="Park H.-J."/>
            <person name="Ramirez L."/>
            <person name="Alfaro M."/>
            <person name="Sun H."/>
            <person name="Tritt A."/>
            <person name="Yoshinaga Y."/>
            <person name="Zwiers L.-H."/>
            <person name="Turgeon B."/>
            <person name="Goodwin S."/>
            <person name="Spatafora J."/>
            <person name="Crous P."/>
            <person name="Grigoriev I."/>
        </authorList>
    </citation>
    <scope>NUCLEOTIDE SEQUENCE</scope>
    <source>
        <strain evidence="2">CBS 122368</strain>
    </source>
</reference>
<evidence type="ECO:0000313" key="2">
    <source>
        <dbReference type="EMBL" id="KAF2241353.1"/>
    </source>
</evidence>
<dbReference type="OrthoDB" id="2906425at2759"/>
<evidence type="ECO:0000313" key="3">
    <source>
        <dbReference type="Proteomes" id="UP000800094"/>
    </source>
</evidence>
<dbReference type="Proteomes" id="UP000800094">
    <property type="component" value="Unassembled WGS sequence"/>
</dbReference>
<proteinExistence type="predicted"/>
<accession>A0A6A6HUX1</accession>
<organism evidence="2 3">
    <name type="scientific">Trematosphaeria pertusa</name>
    <dbReference type="NCBI Taxonomy" id="390896"/>
    <lineage>
        <taxon>Eukaryota</taxon>
        <taxon>Fungi</taxon>
        <taxon>Dikarya</taxon>
        <taxon>Ascomycota</taxon>
        <taxon>Pezizomycotina</taxon>
        <taxon>Dothideomycetes</taxon>
        <taxon>Pleosporomycetidae</taxon>
        <taxon>Pleosporales</taxon>
        <taxon>Massarineae</taxon>
        <taxon>Trematosphaeriaceae</taxon>
        <taxon>Trematosphaeria</taxon>
    </lineage>
</organism>
<keyword evidence="3" id="KW-1185">Reference proteome</keyword>
<dbReference type="InterPro" id="IPR002575">
    <property type="entry name" value="Aminoglycoside_PTrfase"/>
</dbReference>